<dbReference type="AlphaFoldDB" id="A0A7C3ZQV2"/>
<protein>
    <submittedName>
        <fullName evidence="4">Ribbon-helix-helix protein, CopG family</fullName>
    </submittedName>
</protein>
<dbReference type="InterPro" id="IPR002145">
    <property type="entry name" value="CopG"/>
</dbReference>
<evidence type="ECO:0000313" key="3">
    <source>
        <dbReference type="EMBL" id="HFW31842.1"/>
    </source>
</evidence>
<dbReference type="GO" id="GO:0006355">
    <property type="term" value="P:regulation of DNA-templated transcription"/>
    <property type="evidence" value="ECO:0007669"/>
    <property type="project" value="InterPro"/>
</dbReference>
<dbReference type="EMBL" id="DTLB01000013">
    <property type="protein sequence ID" value="HFW31842.1"/>
    <property type="molecule type" value="Genomic_DNA"/>
</dbReference>
<feature type="domain" description="Ribbon-helix-helix protein CopG" evidence="1">
    <location>
        <begin position="6"/>
        <end position="46"/>
    </location>
</feature>
<reference evidence="4" key="1">
    <citation type="journal article" date="2020" name="mSystems">
        <title>Genome- and Community-Level Interaction Insights into Carbon Utilization and Element Cycling Functions of Hydrothermarchaeota in Hydrothermal Sediment.</title>
        <authorList>
            <person name="Zhou Z."/>
            <person name="Liu Y."/>
            <person name="Xu W."/>
            <person name="Pan J."/>
            <person name="Luo Z.H."/>
            <person name="Li M."/>
        </authorList>
    </citation>
    <scope>NUCLEOTIDE SEQUENCE [LARGE SCALE GENOMIC DNA]</scope>
    <source>
        <strain evidence="2">SpSt-12</strain>
        <strain evidence="4">SpSt-38</strain>
        <strain evidence="3">SpSt-87</strain>
    </source>
</reference>
<dbReference type="EMBL" id="DSQD01000186">
    <property type="protein sequence ID" value="HGF87916.1"/>
    <property type="molecule type" value="Genomic_DNA"/>
</dbReference>
<comment type="caution">
    <text evidence="4">The sequence shown here is derived from an EMBL/GenBank/DDBJ whole genome shotgun (WGS) entry which is preliminary data.</text>
</comment>
<dbReference type="InterPro" id="IPR013321">
    <property type="entry name" value="Arc_rbn_hlx_hlx"/>
</dbReference>
<name>A0A7C3ZQV2_ARCFL</name>
<dbReference type="Gene3D" id="1.10.1220.10">
    <property type="entry name" value="Met repressor-like"/>
    <property type="match status" value="1"/>
</dbReference>
<evidence type="ECO:0000259" key="1">
    <source>
        <dbReference type="Pfam" id="PF01402"/>
    </source>
</evidence>
<proteinExistence type="predicted"/>
<gene>
    <name evidence="2" type="ORF">ENN70_02230</name>
    <name evidence="4" type="ORF">ENR21_05975</name>
    <name evidence="3" type="ORF">ENW66_02660</name>
</gene>
<evidence type="ECO:0000313" key="2">
    <source>
        <dbReference type="EMBL" id="HET20928.1"/>
    </source>
</evidence>
<organism evidence="4">
    <name type="scientific">Archaeoglobus fulgidus</name>
    <dbReference type="NCBI Taxonomy" id="2234"/>
    <lineage>
        <taxon>Archaea</taxon>
        <taxon>Methanobacteriati</taxon>
        <taxon>Methanobacteriota</taxon>
        <taxon>Archaeoglobi</taxon>
        <taxon>Archaeoglobales</taxon>
        <taxon>Archaeoglobaceae</taxon>
        <taxon>Archaeoglobus</taxon>
    </lineage>
</organism>
<dbReference type="EMBL" id="DSCQ01000028">
    <property type="protein sequence ID" value="HET20928.1"/>
    <property type="molecule type" value="Genomic_DNA"/>
</dbReference>
<accession>A0A7C3ZQV2</accession>
<evidence type="ECO:0000313" key="4">
    <source>
        <dbReference type="EMBL" id="HGF87916.1"/>
    </source>
</evidence>
<dbReference type="SUPFAM" id="SSF47598">
    <property type="entry name" value="Ribbon-helix-helix"/>
    <property type="match status" value="1"/>
</dbReference>
<sequence length="60" mass="7052">MPTTRKVSIRLTEKYYNKLELLVESGEFTSVSEALREAVKLLLDKYKDHLESIAKMDTYR</sequence>
<dbReference type="Pfam" id="PF01402">
    <property type="entry name" value="RHH_1"/>
    <property type="match status" value="1"/>
</dbReference>
<dbReference type="InterPro" id="IPR010985">
    <property type="entry name" value="Ribbon_hlx_hlx"/>
</dbReference>
<dbReference type="CDD" id="cd22231">
    <property type="entry name" value="RHH_NikR_HicB-like"/>
    <property type="match status" value="1"/>
</dbReference>